<evidence type="ECO:0000313" key="4">
    <source>
        <dbReference type="Proteomes" id="UP000053260"/>
    </source>
</evidence>
<proteinExistence type="predicted"/>
<dbReference type="STRING" id="909626.AQJ91_09560"/>
<dbReference type="Proteomes" id="UP000053260">
    <property type="component" value="Unassembled WGS sequence"/>
</dbReference>
<feature type="transmembrane region" description="Helical" evidence="2">
    <location>
        <begin position="7"/>
        <end position="25"/>
    </location>
</feature>
<evidence type="ECO:0000313" key="3">
    <source>
        <dbReference type="EMBL" id="KUO21215.1"/>
    </source>
</evidence>
<accession>A0A117S1J8</accession>
<keyword evidence="2" id="KW-0812">Transmembrane</keyword>
<dbReference type="EMBL" id="LMXB01000025">
    <property type="protein sequence ID" value="KUO21215.1"/>
    <property type="molecule type" value="Genomic_DNA"/>
</dbReference>
<organism evidence="3 4">
    <name type="scientific">Streptomyces dysideae</name>
    <dbReference type="NCBI Taxonomy" id="909626"/>
    <lineage>
        <taxon>Bacteria</taxon>
        <taxon>Bacillati</taxon>
        <taxon>Actinomycetota</taxon>
        <taxon>Actinomycetes</taxon>
        <taxon>Kitasatosporales</taxon>
        <taxon>Streptomycetaceae</taxon>
        <taxon>Streptomyces</taxon>
    </lineage>
</organism>
<comment type="caution">
    <text evidence="3">The sequence shown here is derived from an EMBL/GenBank/DDBJ whole genome shotgun (WGS) entry which is preliminary data.</text>
</comment>
<keyword evidence="4" id="KW-1185">Reference proteome</keyword>
<dbReference type="AlphaFoldDB" id="A0A117S1J8"/>
<evidence type="ECO:0000256" key="2">
    <source>
        <dbReference type="SAM" id="Phobius"/>
    </source>
</evidence>
<evidence type="ECO:0000256" key="1">
    <source>
        <dbReference type="SAM" id="MobiDB-lite"/>
    </source>
</evidence>
<feature type="compositionally biased region" description="Basic and acidic residues" evidence="1">
    <location>
        <begin position="98"/>
        <end position="107"/>
    </location>
</feature>
<keyword evidence="2" id="KW-1133">Transmembrane helix</keyword>
<protein>
    <submittedName>
        <fullName evidence="3">Uncharacterized protein</fullName>
    </submittedName>
</protein>
<name>A0A117S1J8_9ACTN</name>
<keyword evidence="2" id="KW-0472">Membrane</keyword>
<feature type="transmembrane region" description="Helical" evidence="2">
    <location>
        <begin position="116"/>
        <end position="137"/>
    </location>
</feature>
<reference evidence="3 4" key="1">
    <citation type="submission" date="2015-10" db="EMBL/GenBank/DDBJ databases">
        <title>Draft genome sequence of Streptomyces sp. RV15, isolated from a marine sponge.</title>
        <authorList>
            <person name="Ruckert C."/>
            <person name="Abdelmohsen U.R."/>
            <person name="Winkler A."/>
            <person name="Hentschel U."/>
            <person name="Kalinowski J."/>
            <person name="Kampfer P."/>
            <person name="Glaeser S."/>
        </authorList>
    </citation>
    <scope>NUCLEOTIDE SEQUENCE [LARGE SCALE GENOMIC DNA]</scope>
    <source>
        <strain evidence="3 4">RV15</strain>
    </source>
</reference>
<gene>
    <name evidence="3" type="ORF">AQJ91_09560</name>
</gene>
<sequence length="142" mass="14222">MQGVRGTGLLGVLVAGLVVGGYGAVPSYGAEGAPGEVIAASTSPDPSRAGSRAGEGRERPGRQVEGAAESPDASGPPAREVLEPEENGHLVPSAPPPTEREAVTRAEDPAEPVYQVLPLGSGLVLIGLGLGLAFVGLRVRRG</sequence>
<feature type="region of interest" description="Disordered" evidence="1">
    <location>
        <begin position="31"/>
        <end position="107"/>
    </location>
</feature>